<comment type="cofactor">
    <cofactor evidence="1 13">
        <name>heme</name>
        <dbReference type="ChEBI" id="CHEBI:30413"/>
    </cofactor>
</comment>
<evidence type="ECO:0000256" key="12">
    <source>
        <dbReference type="ARBA" id="ARBA00023136"/>
    </source>
</evidence>
<keyword evidence="12 15" id="KW-0472">Membrane</keyword>
<dbReference type="AlphaFoldDB" id="A0A9P3GPY0"/>
<evidence type="ECO:0000256" key="6">
    <source>
        <dbReference type="ARBA" id="ARBA00022692"/>
    </source>
</evidence>
<accession>A0A9P3GPY0</accession>
<keyword evidence="17" id="KW-1185">Reference proteome</keyword>
<dbReference type="PANTHER" id="PTHR46300:SF7">
    <property type="entry name" value="P450, PUTATIVE (EUROFUNG)-RELATED"/>
    <property type="match status" value="1"/>
</dbReference>
<dbReference type="EMBL" id="BPQB01000099">
    <property type="protein sequence ID" value="GJE99021.1"/>
    <property type="molecule type" value="Genomic_DNA"/>
</dbReference>
<evidence type="ECO:0000256" key="8">
    <source>
        <dbReference type="ARBA" id="ARBA00022989"/>
    </source>
</evidence>
<evidence type="ECO:0000256" key="9">
    <source>
        <dbReference type="ARBA" id="ARBA00023002"/>
    </source>
</evidence>
<dbReference type="InterPro" id="IPR002401">
    <property type="entry name" value="Cyt_P450_E_grp-I"/>
</dbReference>
<reference evidence="16 17" key="1">
    <citation type="submission" date="2021-08" db="EMBL/GenBank/DDBJ databases">
        <title>Draft Genome Sequence of Phanerochaete sordida strain YK-624.</title>
        <authorList>
            <person name="Mori T."/>
            <person name="Dohra H."/>
            <person name="Suzuki T."/>
            <person name="Kawagishi H."/>
            <person name="Hirai H."/>
        </authorList>
    </citation>
    <scope>NUCLEOTIDE SEQUENCE [LARGE SCALE GENOMIC DNA]</scope>
    <source>
        <strain evidence="16 17">YK-624</strain>
    </source>
</reference>
<dbReference type="GO" id="GO:0004497">
    <property type="term" value="F:monooxygenase activity"/>
    <property type="evidence" value="ECO:0007669"/>
    <property type="project" value="UniProtKB-KW"/>
</dbReference>
<evidence type="ECO:0000313" key="17">
    <source>
        <dbReference type="Proteomes" id="UP000703269"/>
    </source>
</evidence>
<organism evidence="16 17">
    <name type="scientific">Phanerochaete sordida</name>
    <dbReference type="NCBI Taxonomy" id="48140"/>
    <lineage>
        <taxon>Eukaryota</taxon>
        <taxon>Fungi</taxon>
        <taxon>Dikarya</taxon>
        <taxon>Basidiomycota</taxon>
        <taxon>Agaricomycotina</taxon>
        <taxon>Agaricomycetes</taxon>
        <taxon>Polyporales</taxon>
        <taxon>Phanerochaetaceae</taxon>
        <taxon>Phanerochaete</taxon>
    </lineage>
</organism>
<keyword evidence="6 15" id="KW-0812">Transmembrane</keyword>
<keyword evidence="9 14" id="KW-0560">Oxidoreductase</keyword>
<comment type="similarity">
    <text evidence="4 14">Belongs to the cytochrome P450 family.</text>
</comment>
<evidence type="ECO:0000256" key="14">
    <source>
        <dbReference type="RuleBase" id="RU000461"/>
    </source>
</evidence>
<dbReference type="InterPro" id="IPR036396">
    <property type="entry name" value="Cyt_P450_sf"/>
</dbReference>
<dbReference type="Gene3D" id="1.10.630.10">
    <property type="entry name" value="Cytochrome P450"/>
    <property type="match status" value="1"/>
</dbReference>
<dbReference type="PANTHER" id="PTHR46300">
    <property type="entry name" value="P450, PUTATIVE (EUROFUNG)-RELATED-RELATED"/>
    <property type="match status" value="1"/>
</dbReference>
<proteinExistence type="inferred from homology"/>
<keyword evidence="5 13" id="KW-0349">Heme</keyword>
<comment type="subcellular location">
    <subcellularLocation>
        <location evidence="2">Membrane</location>
        <topology evidence="2">Single-pass membrane protein</topology>
    </subcellularLocation>
</comment>
<keyword evidence="10 13" id="KW-0408">Iron</keyword>
<dbReference type="InterPro" id="IPR001128">
    <property type="entry name" value="Cyt_P450"/>
</dbReference>
<feature type="binding site" description="axial binding residue" evidence="13">
    <location>
        <position position="442"/>
    </location>
    <ligand>
        <name>heme</name>
        <dbReference type="ChEBI" id="CHEBI:30413"/>
    </ligand>
    <ligandPart>
        <name>Fe</name>
        <dbReference type="ChEBI" id="CHEBI:18248"/>
    </ligandPart>
</feature>
<dbReference type="Pfam" id="PF00067">
    <property type="entry name" value="p450"/>
    <property type="match status" value="1"/>
</dbReference>
<keyword evidence="7 13" id="KW-0479">Metal-binding</keyword>
<evidence type="ECO:0000256" key="11">
    <source>
        <dbReference type="ARBA" id="ARBA00023033"/>
    </source>
</evidence>
<dbReference type="GO" id="GO:0016705">
    <property type="term" value="F:oxidoreductase activity, acting on paired donors, with incorporation or reduction of molecular oxygen"/>
    <property type="evidence" value="ECO:0007669"/>
    <property type="project" value="InterPro"/>
</dbReference>
<evidence type="ECO:0000256" key="7">
    <source>
        <dbReference type="ARBA" id="ARBA00022723"/>
    </source>
</evidence>
<dbReference type="CDD" id="cd11065">
    <property type="entry name" value="CYP64-like"/>
    <property type="match status" value="1"/>
</dbReference>
<dbReference type="SUPFAM" id="SSF48264">
    <property type="entry name" value="Cytochrome P450"/>
    <property type="match status" value="1"/>
</dbReference>
<evidence type="ECO:0000256" key="13">
    <source>
        <dbReference type="PIRSR" id="PIRSR602401-1"/>
    </source>
</evidence>
<evidence type="ECO:0000256" key="2">
    <source>
        <dbReference type="ARBA" id="ARBA00004167"/>
    </source>
</evidence>
<evidence type="ECO:0000256" key="1">
    <source>
        <dbReference type="ARBA" id="ARBA00001971"/>
    </source>
</evidence>
<dbReference type="OrthoDB" id="2789670at2759"/>
<dbReference type="GO" id="GO:0016020">
    <property type="term" value="C:membrane"/>
    <property type="evidence" value="ECO:0007669"/>
    <property type="project" value="UniProtKB-SubCell"/>
</dbReference>
<comment type="caution">
    <text evidence="16">The sequence shown here is derived from an EMBL/GenBank/DDBJ whole genome shotgun (WGS) entry which is preliminary data.</text>
</comment>
<evidence type="ECO:0000256" key="3">
    <source>
        <dbReference type="ARBA" id="ARBA00005179"/>
    </source>
</evidence>
<keyword evidence="8 15" id="KW-1133">Transmembrane helix</keyword>
<gene>
    <name evidence="16" type="ORF">PsYK624_152590</name>
</gene>
<evidence type="ECO:0000313" key="16">
    <source>
        <dbReference type="EMBL" id="GJE99021.1"/>
    </source>
</evidence>
<protein>
    <submittedName>
        <fullName evidence="16">Cytochrome P450</fullName>
    </submittedName>
</protein>
<dbReference type="Proteomes" id="UP000703269">
    <property type="component" value="Unassembled WGS sequence"/>
</dbReference>
<comment type="pathway">
    <text evidence="3">Secondary metabolite biosynthesis.</text>
</comment>
<evidence type="ECO:0000256" key="5">
    <source>
        <dbReference type="ARBA" id="ARBA00022617"/>
    </source>
</evidence>
<evidence type="ECO:0000256" key="10">
    <source>
        <dbReference type="ARBA" id="ARBA00023004"/>
    </source>
</evidence>
<dbReference type="PROSITE" id="PS00086">
    <property type="entry name" value="CYTOCHROME_P450"/>
    <property type="match status" value="1"/>
</dbReference>
<dbReference type="InterPro" id="IPR017972">
    <property type="entry name" value="Cyt_P450_CS"/>
</dbReference>
<dbReference type="InterPro" id="IPR050364">
    <property type="entry name" value="Cytochrome_P450_fung"/>
</dbReference>
<feature type="transmembrane region" description="Helical" evidence="15">
    <location>
        <begin position="6"/>
        <end position="26"/>
    </location>
</feature>
<name>A0A9P3GPY0_9APHY</name>
<dbReference type="GO" id="GO:0020037">
    <property type="term" value="F:heme binding"/>
    <property type="evidence" value="ECO:0007669"/>
    <property type="project" value="InterPro"/>
</dbReference>
<dbReference type="GO" id="GO:0005506">
    <property type="term" value="F:iron ion binding"/>
    <property type="evidence" value="ECO:0007669"/>
    <property type="project" value="InterPro"/>
</dbReference>
<evidence type="ECO:0000256" key="15">
    <source>
        <dbReference type="SAM" id="Phobius"/>
    </source>
</evidence>
<evidence type="ECO:0000256" key="4">
    <source>
        <dbReference type="ARBA" id="ARBA00010617"/>
    </source>
</evidence>
<sequence>MSTQGGDFSTVFISLLIGIALASFIYRYRRTPPLPPGPTRWPVVGSAFGLPKEHEWLTYERWSQEHGSGLLYYSSWGKPFVIINSHEVAVDLLERRSAIYADRPRMHMLNDLCGWGWDLGLLPYGDDWKLARKLFTQHFRQAASVRYRDEETRCARELVRDIMRDQTQLYEHVRLLYGKLIMSVTYGIDVRSADDPYITIARKALYAINVAGNVGTYLVDSIPALKYVPTWFPGAQFKRDAREWKKCATAMAHKPYEAVRAAMKSGTAKPSVLKSMLEELGEDLSHQQEKAAISATGTAYEAASETAWSASLTVILAMVLFPDTQRKAQEELDRAVGRERLPEFSDLPSLPYITAICMEAVRWRPPLPLAVMHRVTKDDLYQGYRIPGGSTVVLNSWALLHDPARYPDPDVFRPERYLTPSGALDPSAPEPVAGFGFGRRACPGSFMAQDTLWIAAASLLWAFRMERAIDAAGRPIEISGEYTVGVVSYPAPFEYALNPRAESLLSLAELVVPV</sequence>
<keyword evidence="11 14" id="KW-0503">Monooxygenase</keyword>
<dbReference type="PRINTS" id="PR00463">
    <property type="entry name" value="EP450I"/>
</dbReference>